<dbReference type="GO" id="GO:0005975">
    <property type="term" value="P:carbohydrate metabolic process"/>
    <property type="evidence" value="ECO:0007669"/>
    <property type="project" value="InterPro"/>
</dbReference>
<evidence type="ECO:0000256" key="1">
    <source>
        <dbReference type="ARBA" id="ARBA00001231"/>
    </source>
</evidence>
<dbReference type="Gene3D" id="3.30.379.10">
    <property type="entry name" value="Chitobiase/beta-hexosaminidase domain 2-like"/>
    <property type="match status" value="1"/>
</dbReference>
<accession>A0A7S4K3H5</accession>
<dbReference type="GO" id="GO:0004563">
    <property type="term" value="F:beta-N-acetylhexosaminidase activity"/>
    <property type="evidence" value="ECO:0007669"/>
    <property type="project" value="UniProtKB-EC"/>
</dbReference>
<dbReference type="EC" id="3.2.1.52" evidence="5"/>
<evidence type="ECO:0000256" key="4">
    <source>
        <dbReference type="ARBA" id="ARBA00023295"/>
    </source>
</evidence>
<sequence length="537" mass="60844">MNCRAGSIHLIPRPVSVEIKEGHFLVAENTTICASSAEALNEARFLAEALRPAMAFDVPARVCSRDDGDREVTSGSTIRLSLSAAGGGGDAHEEAYLLEVEERTVDIRASSPRGLLYGVQTLLQLLPEDVFRDAKITSGEQREWIVPRVRIEDRPRFRWRGMHLDSGRHFMPKEFVKNFIDLIAMHKMNSFHWHLTEDQGWRIEIEEYPRLTEVGAWRDETVEGHNHNNPRRYDGRRHGGYYTKDDVREIVAYAARRHVDVVPEIDMPGHSQAALAAYPHLGCCPGGGPYSTKKEWGVSEEALCAGNEGTFDFLRDVLTEVMGLFPSKYIHIGGDECRKTRWKGCDRCQSRIKENGLANERELQSYFVRRVETFLNANGRTLVGWDEILEGGIAPNAVVMSWRGTGGGIEAAAAGHDVVFAPTSHTYFDYCQSENRYAEPLAIGGYLPLEAVYDYEPIPEKMESDKIRHVLGAQGQLWTEYMPNPKHVEYMAFPRMSALCEVLWTPKEGKDYSDFLARLRGHLRRLDVLDVNYRKLE</sequence>
<evidence type="ECO:0000259" key="7">
    <source>
        <dbReference type="Pfam" id="PF00728"/>
    </source>
</evidence>
<feature type="active site" description="Proton donor" evidence="6">
    <location>
        <position position="336"/>
    </location>
</feature>
<dbReference type="Pfam" id="PF00728">
    <property type="entry name" value="Glyco_hydro_20"/>
    <property type="match status" value="1"/>
</dbReference>
<name>A0A7S4K3H5_9STRA</name>
<comment type="similarity">
    <text evidence="2 5">Belongs to the glycosyl hydrolase 20 family.</text>
</comment>
<dbReference type="CDD" id="cd06563">
    <property type="entry name" value="GH20_chitobiase-like"/>
    <property type="match status" value="1"/>
</dbReference>
<dbReference type="InterPro" id="IPR015883">
    <property type="entry name" value="Glyco_hydro_20_cat"/>
</dbReference>
<evidence type="ECO:0000259" key="8">
    <source>
        <dbReference type="Pfam" id="PF02838"/>
    </source>
</evidence>
<dbReference type="PIRSF" id="PIRSF001093">
    <property type="entry name" value="B-hxosamndse_ab_euk"/>
    <property type="match status" value="1"/>
</dbReference>
<dbReference type="GO" id="GO:0030203">
    <property type="term" value="P:glycosaminoglycan metabolic process"/>
    <property type="evidence" value="ECO:0007669"/>
    <property type="project" value="TreeGrafter"/>
</dbReference>
<evidence type="ECO:0000313" key="9">
    <source>
        <dbReference type="EMBL" id="CAE2282680.1"/>
    </source>
</evidence>
<dbReference type="PRINTS" id="PR00738">
    <property type="entry name" value="GLHYDRLASE20"/>
</dbReference>
<dbReference type="GO" id="GO:0016020">
    <property type="term" value="C:membrane"/>
    <property type="evidence" value="ECO:0007669"/>
    <property type="project" value="TreeGrafter"/>
</dbReference>
<dbReference type="EMBL" id="HBKQ01056262">
    <property type="protein sequence ID" value="CAE2282680.1"/>
    <property type="molecule type" value="Transcribed_RNA"/>
</dbReference>
<feature type="domain" description="Beta-hexosaminidase bacterial type N-terminal" evidence="8">
    <location>
        <begin position="9"/>
        <end position="153"/>
    </location>
</feature>
<comment type="catalytic activity">
    <reaction evidence="1 5">
        <text>Hydrolysis of terminal non-reducing N-acetyl-D-hexosamine residues in N-acetyl-beta-D-hexosaminides.</text>
        <dbReference type="EC" id="3.2.1.52"/>
    </reaction>
</comment>
<feature type="domain" description="Glycoside hydrolase family 20 catalytic" evidence="7">
    <location>
        <begin position="157"/>
        <end position="506"/>
    </location>
</feature>
<evidence type="ECO:0000256" key="6">
    <source>
        <dbReference type="PIRSR" id="PIRSR001093-1"/>
    </source>
</evidence>
<dbReference type="InterPro" id="IPR029018">
    <property type="entry name" value="Hex-like_dom2"/>
</dbReference>
<dbReference type="PANTHER" id="PTHR22600">
    <property type="entry name" value="BETA-HEXOSAMINIDASE"/>
    <property type="match status" value="1"/>
</dbReference>
<reference evidence="9" key="1">
    <citation type="submission" date="2021-01" db="EMBL/GenBank/DDBJ databases">
        <authorList>
            <person name="Corre E."/>
            <person name="Pelletier E."/>
            <person name="Niang G."/>
            <person name="Scheremetjew M."/>
            <person name="Finn R."/>
            <person name="Kale V."/>
            <person name="Holt S."/>
            <person name="Cochrane G."/>
            <person name="Meng A."/>
            <person name="Brown T."/>
            <person name="Cohen L."/>
        </authorList>
    </citation>
    <scope>NUCLEOTIDE SEQUENCE</scope>
    <source>
        <strain evidence="9">Isolate 1302-5</strain>
    </source>
</reference>
<dbReference type="SUPFAM" id="SSF55545">
    <property type="entry name" value="beta-N-acetylhexosaminidase-like domain"/>
    <property type="match status" value="1"/>
</dbReference>
<evidence type="ECO:0000256" key="2">
    <source>
        <dbReference type="ARBA" id="ARBA00006285"/>
    </source>
</evidence>
<keyword evidence="3 5" id="KW-0378">Hydrolase</keyword>
<dbReference type="Gene3D" id="3.20.20.80">
    <property type="entry name" value="Glycosidases"/>
    <property type="match status" value="1"/>
</dbReference>
<evidence type="ECO:0000256" key="3">
    <source>
        <dbReference type="ARBA" id="ARBA00022801"/>
    </source>
</evidence>
<dbReference type="InterPro" id="IPR025705">
    <property type="entry name" value="Beta_hexosaminidase_sua/sub"/>
</dbReference>
<dbReference type="SUPFAM" id="SSF51445">
    <property type="entry name" value="(Trans)glycosidases"/>
    <property type="match status" value="1"/>
</dbReference>
<organism evidence="9">
    <name type="scientific">Odontella aurita</name>
    <dbReference type="NCBI Taxonomy" id="265563"/>
    <lineage>
        <taxon>Eukaryota</taxon>
        <taxon>Sar</taxon>
        <taxon>Stramenopiles</taxon>
        <taxon>Ochrophyta</taxon>
        <taxon>Bacillariophyta</taxon>
        <taxon>Mediophyceae</taxon>
        <taxon>Biddulphiophycidae</taxon>
        <taxon>Eupodiscales</taxon>
        <taxon>Odontellaceae</taxon>
        <taxon>Odontella</taxon>
    </lineage>
</organism>
<protein>
    <recommendedName>
        <fullName evidence="5">Beta-hexosaminidase</fullName>
        <ecNumber evidence="5">3.2.1.52</ecNumber>
    </recommendedName>
</protein>
<dbReference type="Pfam" id="PF02838">
    <property type="entry name" value="Glyco_hydro_20b"/>
    <property type="match status" value="1"/>
</dbReference>
<proteinExistence type="inferred from homology"/>
<dbReference type="AlphaFoldDB" id="A0A7S4K3H5"/>
<dbReference type="PANTHER" id="PTHR22600:SF57">
    <property type="entry name" value="BETA-N-ACETYLHEXOSAMINIDASE"/>
    <property type="match status" value="1"/>
</dbReference>
<dbReference type="InterPro" id="IPR017853">
    <property type="entry name" value="GH"/>
</dbReference>
<evidence type="ECO:0000256" key="5">
    <source>
        <dbReference type="PIRNR" id="PIRNR001093"/>
    </source>
</evidence>
<keyword evidence="4 5" id="KW-0326">Glycosidase</keyword>
<gene>
    <name evidence="9" type="ORF">OAUR00152_LOCUS38545</name>
</gene>
<dbReference type="InterPro" id="IPR015882">
    <property type="entry name" value="HEX_bac_N"/>
</dbReference>